<evidence type="ECO:0000256" key="7">
    <source>
        <dbReference type="ARBA" id="ARBA00022989"/>
    </source>
</evidence>
<dbReference type="PANTHER" id="PTHR31646:SF1">
    <property type="entry name" value="ALPHA-1,2-MANNOSYLTRANSFERASE MNN2"/>
    <property type="match status" value="1"/>
</dbReference>
<evidence type="ECO:0000313" key="10">
    <source>
        <dbReference type="EMBL" id="ODQ60287.1"/>
    </source>
</evidence>
<dbReference type="PANTHER" id="PTHR31646">
    <property type="entry name" value="ALPHA-1,2-MANNOSYLTRANSFERASE MNN2"/>
    <property type="match status" value="1"/>
</dbReference>
<dbReference type="EMBL" id="KV454210">
    <property type="protein sequence ID" value="ODQ60287.1"/>
    <property type="molecule type" value="Genomic_DNA"/>
</dbReference>
<name>A0A1E3P604_WICAA</name>
<reference evidence="10 11" key="1">
    <citation type="journal article" date="2016" name="Proc. Natl. Acad. Sci. U.S.A.">
        <title>Comparative genomics of biotechnologically important yeasts.</title>
        <authorList>
            <person name="Riley R."/>
            <person name="Haridas S."/>
            <person name="Wolfe K.H."/>
            <person name="Lopes M.R."/>
            <person name="Hittinger C.T."/>
            <person name="Goeker M."/>
            <person name="Salamov A.A."/>
            <person name="Wisecaver J.H."/>
            <person name="Long T.M."/>
            <person name="Calvey C.H."/>
            <person name="Aerts A.L."/>
            <person name="Barry K.W."/>
            <person name="Choi C."/>
            <person name="Clum A."/>
            <person name="Coughlan A.Y."/>
            <person name="Deshpande S."/>
            <person name="Douglass A.P."/>
            <person name="Hanson S.J."/>
            <person name="Klenk H.-P."/>
            <person name="LaButti K.M."/>
            <person name="Lapidus A."/>
            <person name="Lindquist E.A."/>
            <person name="Lipzen A.M."/>
            <person name="Meier-Kolthoff J.P."/>
            <person name="Ohm R.A."/>
            <person name="Otillar R.P."/>
            <person name="Pangilinan J.L."/>
            <person name="Peng Y."/>
            <person name="Rokas A."/>
            <person name="Rosa C.A."/>
            <person name="Scheuner C."/>
            <person name="Sibirny A.A."/>
            <person name="Slot J.C."/>
            <person name="Stielow J.B."/>
            <person name="Sun H."/>
            <person name="Kurtzman C.P."/>
            <person name="Blackwell M."/>
            <person name="Grigoriev I.V."/>
            <person name="Jeffries T.W."/>
        </authorList>
    </citation>
    <scope>NUCLEOTIDE SEQUENCE [LARGE SCALE GENOMIC DNA]</scope>
    <source>
        <strain evidence="11">ATCC 58044 / CBS 1984 / NCYC 433 / NRRL Y-366-8</strain>
    </source>
</reference>
<proteinExistence type="inferred from homology"/>
<comment type="pathway">
    <text evidence="2">Protein modification; protein glycosylation.</text>
</comment>
<evidence type="ECO:0000313" key="11">
    <source>
        <dbReference type="Proteomes" id="UP000094112"/>
    </source>
</evidence>
<dbReference type="Gene3D" id="3.90.550.10">
    <property type="entry name" value="Spore Coat Polysaccharide Biosynthesis Protein SpsA, Chain A"/>
    <property type="match status" value="1"/>
</dbReference>
<sequence length="399" mass="45431">EKAKEKFATDDDFVYSKDYLSNLLEFDDVSFRRLKESHKSYLNDILADKHVSFHNDDSKPFGNGIVFVGGIKFSWLAFIGIQQLRTLGCNLPIEVFIGDESEYEEELCEVILPKFNSRCSVLHQEIGDISKKLEAKISGYQYKNLAFLVSKFENILFLDADNVPMRDPTPLFNSKVMKDHGLVIWPDAWARTTHPKYFEIAGVNVTNQIVRGPYKGQDPTNFDINKDVSFHDLEITLPNPSSESGMILINKTKHAKTLLLSLYYNVFGPKLYYTLFTQGSAGEGDKETFIAAAFVLGNKFYQVLQPFKFIGHHHKAGEFSSKALGEHNELIEAPNAKKADVFFMHLSYPKLVPFALLHDEEIIIDGKHIRMYMSSTEAAGYDFELRIFQIVTAALCKDY</sequence>
<evidence type="ECO:0000256" key="5">
    <source>
        <dbReference type="ARBA" id="ARBA00022692"/>
    </source>
</evidence>
<dbReference type="OrthoDB" id="430354at2759"/>
<comment type="subcellular location">
    <subcellularLocation>
        <location evidence="1">Golgi apparatus membrane</location>
        <topology evidence="1">Single-pass type II membrane protein</topology>
    </subcellularLocation>
</comment>
<gene>
    <name evidence="10" type="ORF">WICANDRAFT_23839</name>
</gene>
<dbReference type="RefSeq" id="XP_019039494.1">
    <property type="nucleotide sequence ID" value="XM_019181004.1"/>
</dbReference>
<dbReference type="GO" id="GO:0000026">
    <property type="term" value="F:alpha-1,2-mannosyltransferase activity"/>
    <property type="evidence" value="ECO:0007669"/>
    <property type="project" value="TreeGrafter"/>
</dbReference>
<feature type="non-terminal residue" evidence="10">
    <location>
        <position position="1"/>
    </location>
</feature>
<keyword evidence="5" id="KW-0812">Transmembrane</keyword>
<keyword evidence="7" id="KW-1133">Transmembrane helix</keyword>
<evidence type="ECO:0000256" key="2">
    <source>
        <dbReference type="ARBA" id="ARBA00004922"/>
    </source>
</evidence>
<keyword evidence="6" id="KW-0735">Signal-anchor</keyword>
<dbReference type="SUPFAM" id="SSF53448">
    <property type="entry name" value="Nucleotide-diphospho-sugar transferases"/>
    <property type="match status" value="1"/>
</dbReference>
<organism evidence="10 11">
    <name type="scientific">Wickerhamomyces anomalus (strain ATCC 58044 / CBS 1984 / NCYC 433 / NRRL Y-366-8)</name>
    <name type="common">Yeast</name>
    <name type="synonym">Hansenula anomala</name>
    <dbReference type="NCBI Taxonomy" id="683960"/>
    <lineage>
        <taxon>Eukaryota</taxon>
        <taxon>Fungi</taxon>
        <taxon>Dikarya</taxon>
        <taxon>Ascomycota</taxon>
        <taxon>Saccharomycotina</taxon>
        <taxon>Saccharomycetes</taxon>
        <taxon>Phaffomycetales</taxon>
        <taxon>Wickerhamomycetaceae</taxon>
        <taxon>Wickerhamomyces</taxon>
    </lineage>
</organism>
<keyword evidence="4 10" id="KW-0808">Transferase</keyword>
<protein>
    <submittedName>
        <fullName evidence="10">Glycosyltransferase family 71 protein</fullName>
    </submittedName>
</protein>
<dbReference type="Proteomes" id="UP000094112">
    <property type="component" value="Unassembled WGS sequence"/>
</dbReference>
<dbReference type="GO" id="GO:0046354">
    <property type="term" value="P:mannan biosynthetic process"/>
    <property type="evidence" value="ECO:0007669"/>
    <property type="project" value="TreeGrafter"/>
</dbReference>
<evidence type="ECO:0000256" key="6">
    <source>
        <dbReference type="ARBA" id="ARBA00022968"/>
    </source>
</evidence>
<dbReference type="GeneID" id="30198250"/>
<evidence type="ECO:0000256" key="3">
    <source>
        <dbReference type="ARBA" id="ARBA00009105"/>
    </source>
</evidence>
<dbReference type="Pfam" id="PF11051">
    <property type="entry name" value="Mannosyl_trans3"/>
    <property type="match status" value="1"/>
</dbReference>
<accession>A0A1E3P604</accession>
<evidence type="ECO:0000256" key="9">
    <source>
        <dbReference type="ARBA" id="ARBA00023136"/>
    </source>
</evidence>
<keyword evidence="11" id="KW-1185">Reference proteome</keyword>
<feature type="non-terminal residue" evidence="10">
    <location>
        <position position="399"/>
    </location>
</feature>
<dbReference type="GO" id="GO:0000139">
    <property type="term" value="C:Golgi membrane"/>
    <property type="evidence" value="ECO:0007669"/>
    <property type="project" value="UniProtKB-SubCell"/>
</dbReference>
<evidence type="ECO:0000256" key="8">
    <source>
        <dbReference type="ARBA" id="ARBA00023034"/>
    </source>
</evidence>
<dbReference type="AlphaFoldDB" id="A0A1E3P604"/>
<dbReference type="STRING" id="683960.A0A1E3P604"/>
<dbReference type="InterPro" id="IPR022751">
    <property type="entry name" value="Alpha_mannosyltransferase"/>
</dbReference>
<dbReference type="InterPro" id="IPR029044">
    <property type="entry name" value="Nucleotide-diphossugar_trans"/>
</dbReference>
<keyword evidence="9" id="KW-0472">Membrane</keyword>
<keyword evidence="8" id="KW-0333">Golgi apparatus</keyword>
<evidence type="ECO:0000256" key="1">
    <source>
        <dbReference type="ARBA" id="ARBA00004323"/>
    </source>
</evidence>
<comment type="similarity">
    <text evidence="3">Belongs to the MNN1/MNT family.</text>
</comment>
<evidence type="ECO:0000256" key="4">
    <source>
        <dbReference type="ARBA" id="ARBA00022679"/>
    </source>
</evidence>